<reference evidence="1 2" key="1">
    <citation type="journal article" date="2019" name="Genome Biol. Evol.">
        <title>Insights into the evolution of the New World diploid cottons (Gossypium, subgenus Houzingenia) based on genome sequencing.</title>
        <authorList>
            <person name="Grover C.E."/>
            <person name="Arick M.A. 2nd"/>
            <person name="Thrash A."/>
            <person name="Conover J.L."/>
            <person name="Sanders W.S."/>
            <person name="Peterson D.G."/>
            <person name="Frelichowski J.E."/>
            <person name="Scheffler J.A."/>
            <person name="Scheffler B.E."/>
            <person name="Wendel J.F."/>
        </authorList>
    </citation>
    <scope>NUCLEOTIDE SEQUENCE [LARGE SCALE GENOMIC DNA]</scope>
    <source>
        <strain evidence="1">27</strain>
        <tissue evidence="1">Leaf</tissue>
    </source>
</reference>
<comment type="caution">
    <text evidence="1">The sequence shown here is derived from an EMBL/GenBank/DDBJ whole genome shotgun (WGS) entry which is preliminary data.</text>
</comment>
<dbReference type="EMBL" id="JABFAC010000005">
    <property type="protein sequence ID" value="MBA0613788.1"/>
    <property type="molecule type" value="Genomic_DNA"/>
</dbReference>
<proteinExistence type="predicted"/>
<sequence>MSERPADVEGNRSLALTWTRPSAPSLDIAPTWRYFGGNGSFRRSDNRQSKGVVNIQERDANVVMETNLAPNKPRSWKDCLMGTGLQINDKTETSTRDEDDDDLDLLEDDIVRTSVNGIPAIEFSNRVNQLLIKDMEHTVVIKLLGRNIGYVTLQNKIHSL</sequence>
<gene>
    <name evidence="1" type="ORF">Godav_014155</name>
</gene>
<name>A0A7J8RIX5_GOSDV</name>
<keyword evidence="2" id="KW-1185">Reference proteome</keyword>
<protein>
    <submittedName>
        <fullName evidence="1">Uncharacterized protein</fullName>
    </submittedName>
</protein>
<accession>A0A7J8RIX5</accession>
<evidence type="ECO:0000313" key="1">
    <source>
        <dbReference type="EMBL" id="MBA0613788.1"/>
    </source>
</evidence>
<dbReference type="Proteomes" id="UP000593561">
    <property type="component" value="Unassembled WGS sequence"/>
</dbReference>
<dbReference type="AlphaFoldDB" id="A0A7J8RIX5"/>
<evidence type="ECO:0000313" key="2">
    <source>
        <dbReference type="Proteomes" id="UP000593561"/>
    </source>
</evidence>
<organism evidence="1 2">
    <name type="scientific">Gossypium davidsonii</name>
    <name type="common">Davidson's cotton</name>
    <name type="synonym">Gossypium klotzschianum subsp. davidsonii</name>
    <dbReference type="NCBI Taxonomy" id="34287"/>
    <lineage>
        <taxon>Eukaryota</taxon>
        <taxon>Viridiplantae</taxon>
        <taxon>Streptophyta</taxon>
        <taxon>Embryophyta</taxon>
        <taxon>Tracheophyta</taxon>
        <taxon>Spermatophyta</taxon>
        <taxon>Magnoliopsida</taxon>
        <taxon>eudicotyledons</taxon>
        <taxon>Gunneridae</taxon>
        <taxon>Pentapetalae</taxon>
        <taxon>rosids</taxon>
        <taxon>malvids</taxon>
        <taxon>Malvales</taxon>
        <taxon>Malvaceae</taxon>
        <taxon>Malvoideae</taxon>
        <taxon>Gossypium</taxon>
    </lineage>
</organism>